<proteinExistence type="predicted"/>
<keyword evidence="3" id="KW-1185">Reference proteome</keyword>
<evidence type="ECO:0000313" key="2">
    <source>
        <dbReference type="EMBL" id="KAJ4449405.1"/>
    </source>
</evidence>
<organism evidence="2 3">
    <name type="scientific">Periplaneta americana</name>
    <name type="common">American cockroach</name>
    <name type="synonym">Blatta americana</name>
    <dbReference type="NCBI Taxonomy" id="6978"/>
    <lineage>
        <taxon>Eukaryota</taxon>
        <taxon>Metazoa</taxon>
        <taxon>Ecdysozoa</taxon>
        <taxon>Arthropoda</taxon>
        <taxon>Hexapoda</taxon>
        <taxon>Insecta</taxon>
        <taxon>Pterygota</taxon>
        <taxon>Neoptera</taxon>
        <taxon>Polyneoptera</taxon>
        <taxon>Dictyoptera</taxon>
        <taxon>Blattodea</taxon>
        <taxon>Blattoidea</taxon>
        <taxon>Blattidae</taxon>
        <taxon>Blattinae</taxon>
        <taxon>Periplaneta</taxon>
    </lineage>
</organism>
<evidence type="ECO:0000313" key="3">
    <source>
        <dbReference type="Proteomes" id="UP001148838"/>
    </source>
</evidence>
<accession>A0ABQ8TUR7</accession>
<feature type="region of interest" description="Disordered" evidence="1">
    <location>
        <begin position="78"/>
        <end position="103"/>
    </location>
</feature>
<sequence>MTPLCTLLKSGSDVLVQTFTVLVYRPSFLGYLRQLKGTGIMWKSDILFLKDVSTFSENSKAKEKKELAGSLAEKKLTTKGCTGRNGEREKSSGKKKISDDRRH</sequence>
<name>A0ABQ8TUR7_PERAM</name>
<dbReference type="Proteomes" id="UP001148838">
    <property type="component" value="Unassembled WGS sequence"/>
</dbReference>
<reference evidence="2 3" key="1">
    <citation type="journal article" date="2022" name="Allergy">
        <title>Genome assembly and annotation of Periplaneta americana reveal a comprehensive cockroach allergen profile.</title>
        <authorList>
            <person name="Wang L."/>
            <person name="Xiong Q."/>
            <person name="Saelim N."/>
            <person name="Wang L."/>
            <person name="Nong W."/>
            <person name="Wan A.T."/>
            <person name="Shi M."/>
            <person name="Liu X."/>
            <person name="Cao Q."/>
            <person name="Hui J.H.L."/>
            <person name="Sookrung N."/>
            <person name="Leung T.F."/>
            <person name="Tungtrongchitr A."/>
            <person name="Tsui S.K.W."/>
        </authorList>
    </citation>
    <scope>NUCLEOTIDE SEQUENCE [LARGE SCALE GENOMIC DNA]</scope>
    <source>
        <strain evidence="2">PWHHKU_190912</strain>
    </source>
</reference>
<evidence type="ECO:0000256" key="1">
    <source>
        <dbReference type="SAM" id="MobiDB-lite"/>
    </source>
</evidence>
<comment type="caution">
    <text evidence="2">The sequence shown here is derived from an EMBL/GenBank/DDBJ whole genome shotgun (WGS) entry which is preliminary data.</text>
</comment>
<gene>
    <name evidence="2" type="ORF">ANN_00804</name>
</gene>
<feature type="compositionally biased region" description="Basic and acidic residues" evidence="1">
    <location>
        <begin position="85"/>
        <end position="103"/>
    </location>
</feature>
<protein>
    <submittedName>
        <fullName evidence="2">Uncharacterized protein</fullName>
    </submittedName>
</protein>
<dbReference type="EMBL" id="JAJSOF020000003">
    <property type="protein sequence ID" value="KAJ4449405.1"/>
    <property type="molecule type" value="Genomic_DNA"/>
</dbReference>